<gene>
    <name evidence="1" type="ORF">GRW24_36840</name>
</gene>
<dbReference type="AlphaFoldDB" id="A0A8T6BX80"/>
<sequence>MSNKNVNVRKSQEITFCLLAGILMFMAM</sequence>
<organism evidence="1 2">
    <name type="scientific">Escherichia coli</name>
    <dbReference type="NCBI Taxonomy" id="562"/>
    <lineage>
        <taxon>Bacteria</taxon>
        <taxon>Pseudomonadati</taxon>
        <taxon>Pseudomonadota</taxon>
        <taxon>Gammaproteobacteria</taxon>
        <taxon>Enterobacterales</taxon>
        <taxon>Enterobacteriaceae</taxon>
        <taxon>Escherichia</taxon>
    </lineage>
</organism>
<protein>
    <submittedName>
        <fullName evidence="1">Molecular chaperone</fullName>
    </submittedName>
</protein>
<proteinExistence type="predicted"/>
<evidence type="ECO:0000313" key="2">
    <source>
        <dbReference type="Proteomes" id="UP000447081"/>
    </source>
</evidence>
<dbReference type="Proteomes" id="UP000447081">
    <property type="component" value="Unassembled WGS sequence"/>
</dbReference>
<feature type="non-terminal residue" evidence="1">
    <location>
        <position position="28"/>
    </location>
</feature>
<name>A0A8T6BX80_ECOLX</name>
<comment type="caution">
    <text evidence="1">The sequence shown here is derived from an EMBL/GenBank/DDBJ whole genome shotgun (WGS) entry which is preliminary data.</text>
</comment>
<evidence type="ECO:0000313" key="1">
    <source>
        <dbReference type="EMBL" id="MXJ13956.1"/>
    </source>
</evidence>
<reference evidence="1 2" key="1">
    <citation type="submission" date="2019-12" db="EMBL/GenBank/DDBJ databases">
        <title>Enteriobacteria Tanzani isolates_10434.</title>
        <authorList>
            <person name="Subbiah M."/>
            <person name="Call D."/>
        </authorList>
    </citation>
    <scope>NUCLEOTIDE SEQUENCE [LARGE SCALE GENOMIC DNA]</scope>
    <source>
        <strain evidence="1 2">10434wG3</strain>
    </source>
</reference>
<accession>A0A8T6BX80</accession>
<dbReference type="EMBL" id="WUIG01002210">
    <property type="protein sequence ID" value="MXJ13956.1"/>
    <property type="molecule type" value="Genomic_DNA"/>
</dbReference>